<evidence type="ECO:0000313" key="2">
    <source>
        <dbReference type="Proteomes" id="UP001165297"/>
    </source>
</evidence>
<gene>
    <name evidence="1" type="ORF">LGH70_19920</name>
</gene>
<dbReference type="Proteomes" id="UP001165297">
    <property type="component" value="Unassembled WGS sequence"/>
</dbReference>
<proteinExistence type="predicted"/>
<dbReference type="RefSeq" id="WP_226189373.1">
    <property type="nucleotide sequence ID" value="NZ_JAJADQ010000012.1"/>
</dbReference>
<reference evidence="1" key="1">
    <citation type="submission" date="2021-10" db="EMBL/GenBank/DDBJ databases">
        <authorList>
            <person name="Dean J.D."/>
            <person name="Kim M.K."/>
            <person name="Newey C.N."/>
            <person name="Stoker T.S."/>
            <person name="Thompson D.W."/>
            <person name="Grose J.H."/>
        </authorList>
    </citation>
    <scope>NUCLEOTIDE SEQUENCE</scope>
    <source>
        <strain evidence="1">BT635</strain>
    </source>
</reference>
<accession>A0ABS8AIF8</accession>
<evidence type="ECO:0000313" key="1">
    <source>
        <dbReference type="EMBL" id="MCB2379874.1"/>
    </source>
</evidence>
<sequence>MENQDAKRARLLVEQWLVAHPERVLNRRRKPADLLNWKLAAIHSVRTGNPYDTDDILRWLATQAEGSAMED</sequence>
<dbReference type="EMBL" id="JAJADQ010000012">
    <property type="protein sequence ID" value="MCB2379874.1"/>
    <property type="molecule type" value="Genomic_DNA"/>
</dbReference>
<keyword evidence="2" id="KW-1185">Reference proteome</keyword>
<name>A0ABS8AIF8_9BACT</name>
<comment type="caution">
    <text evidence="1">The sequence shown here is derived from an EMBL/GenBank/DDBJ whole genome shotgun (WGS) entry which is preliminary data.</text>
</comment>
<protein>
    <submittedName>
        <fullName evidence="1">Uncharacterized protein</fullName>
    </submittedName>
</protein>
<organism evidence="1 2">
    <name type="scientific">Hymenobacter nitidus</name>
    <dbReference type="NCBI Taxonomy" id="2880929"/>
    <lineage>
        <taxon>Bacteria</taxon>
        <taxon>Pseudomonadati</taxon>
        <taxon>Bacteroidota</taxon>
        <taxon>Cytophagia</taxon>
        <taxon>Cytophagales</taxon>
        <taxon>Hymenobacteraceae</taxon>
        <taxon>Hymenobacter</taxon>
    </lineage>
</organism>